<feature type="compositionally biased region" description="Polar residues" evidence="1">
    <location>
        <begin position="1"/>
        <end position="16"/>
    </location>
</feature>
<feature type="region of interest" description="Disordered" evidence="1">
    <location>
        <begin position="1"/>
        <end position="28"/>
    </location>
</feature>
<protein>
    <recommendedName>
        <fullName evidence="5">5-bromo-4-chloroindolyl phosphate hydrolysis protein</fullName>
    </recommendedName>
</protein>
<keyword evidence="4" id="KW-1185">Reference proteome</keyword>
<sequence length="269" mass="29909">MSNQDPHQVRSSQPINLRTARKQASQQQAQLSAAEQQRVALLKQRHQTSLVGAASPKQSHMTSGKLIAGGTLLCSGGMLGVAIIGGSGILAAIAAAGVGLSGFLYLHGVRENKRKHVEQALPFVFQLDHLQRVDQLIAKVNAESDEEVQVSLQQIRQQLDRVMQMLANADSRLSLNLEQRFYLQQFVERYLPDSLQAYLKVPAQARCDQVIVENKTALMLLKSQLILLQQGLQEHESHLQENATEQLVQQQRFLEAKQVQIPRSSNLDL</sequence>
<evidence type="ECO:0000313" key="4">
    <source>
        <dbReference type="Proteomes" id="UP000627446"/>
    </source>
</evidence>
<evidence type="ECO:0000256" key="2">
    <source>
        <dbReference type="SAM" id="Phobius"/>
    </source>
</evidence>
<keyword evidence="2" id="KW-0472">Membrane</keyword>
<reference evidence="3" key="1">
    <citation type="submission" date="2020-08" db="EMBL/GenBank/DDBJ databases">
        <title>Novel species isolated from subtropical streams in China.</title>
        <authorList>
            <person name="Lu H."/>
        </authorList>
    </citation>
    <scope>NUCLEOTIDE SEQUENCE</scope>
    <source>
        <strain evidence="3">LX22W</strain>
    </source>
</reference>
<dbReference type="AlphaFoldDB" id="A0A923HYY9"/>
<feature type="transmembrane region" description="Helical" evidence="2">
    <location>
        <begin position="66"/>
        <end position="83"/>
    </location>
</feature>
<keyword evidence="2" id="KW-1133">Transmembrane helix</keyword>
<evidence type="ECO:0000256" key="1">
    <source>
        <dbReference type="SAM" id="MobiDB-lite"/>
    </source>
</evidence>
<gene>
    <name evidence="3" type="ORF">H8K36_15555</name>
</gene>
<evidence type="ECO:0000313" key="3">
    <source>
        <dbReference type="EMBL" id="MBC3882806.1"/>
    </source>
</evidence>
<dbReference type="RefSeq" id="WP_186917361.1">
    <property type="nucleotide sequence ID" value="NZ_JACOFZ010000007.1"/>
</dbReference>
<proteinExistence type="predicted"/>
<dbReference type="EMBL" id="JACOFZ010000007">
    <property type="protein sequence ID" value="MBC3882806.1"/>
    <property type="molecule type" value="Genomic_DNA"/>
</dbReference>
<dbReference type="Proteomes" id="UP000627446">
    <property type="component" value="Unassembled WGS sequence"/>
</dbReference>
<name>A0A923HYY9_9BURK</name>
<organism evidence="3 4">
    <name type="scientific">Undibacterium nitidum</name>
    <dbReference type="NCBI Taxonomy" id="2762298"/>
    <lineage>
        <taxon>Bacteria</taxon>
        <taxon>Pseudomonadati</taxon>
        <taxon>Pseudomonadota</taxon>
        <taxon>Betaproteobacteria</taxon>
        <taxon>Burkholderiales</taxon>
        <taxon>Oxalobacteraceae</taxon>
        <taxon>Undibacterium</taxon>
    </lineage>
</organism>
<feature type="transmembrane region" description="Helical" evidence="2">
    <location>
        <begin position="89"/>
        <end position="106"/>
    </location>
</feature>
<comment type="caution">
    <text evidence="3">The sequence shown here is derived from an EMBL/GenBank/DDBJ whole genome shotgun (WGS) entry which is preliminary data.</text>
</comment>
<accession>A0A923HYY9</accession>
<evidence type="ECO:0008006" key="5">
    <source>
        <dbReference type="Google" id="ProtNLM"/>
    </source>
</evidence>
<keyword evidence="2" id="KW-0812">Transmembrane</keyword>